<protein>
    <submittedName>
        <fullName evidence="1">Uncharacterized protein</fullName>
    </submittedName>
</protein>
<accession>A0ABT8D2H3</accession>
<dbReference type="RefSeq" id="WP_290365634.1">
    <property type="nucleotide sequence ID" value="NZ_JAUFQU010000092.1"/>
</dbReference>
<dbReference type="Proteomes" id="UP001242368">
    <property type="component" value="Unassembled WGS sequence"/>
</dbReference>
<name>A0ABT8D2H3_9FLAO</name>
<sequence>MLQDRRADFIFTDDNFKMLLEERFYSMLDLVKLLMLSSTDLFFISCFFLVF</sequence>
<evidence type="ECO:0000313" key="2">
    <source>
        <dbReference type="Proteomes" id="UP001242368"/>
    </source>
</evidence>
<dbReference type="EMBL" id="JAUFQU010000092">
    <property type="protein sequence ID" value="MDN3710506.1"/>
    <property type="molecule type" value="Genomic_DNA"/>
</dbReference>
<reference evidence="2" key="1">
    <citation type="journal article" date="2019" name="Int. J. Syst. Evol. Microbiol.">
        <title>The Global Catalogue of Microorganisms (GCM) 10K type strain sequencing project: providing services to taxonomists for standard genome sequencing and annotation.</title>
        <authorList>
            <consortium name="The Broad Institute Genomics Platform"/>
            <consortium name="The Broad Institute Genome Sequencing Center for Infectious Disease"/>
            <person name="Wu L."/>
            <person name="Ma J."/>
        </authorList>
    </citation>
    <scope>NUCLEOTIDE SEQUENCE [LARGE SCALE GENOMIC DNA]</scope>
    <source>
        <strain evidence="2">CECT 7184</strain>
    </source>
</reference>
<gene>
    <name evidence="1" type="ORF">QW060_27305</name>
</gene>
<comment type="caution">
    <text evidence="1">The sequence shown here is derived from an EMBL/GenBank/DDBJ whole genome shotgun (WGS) entry which is preliminary data.</text>
</comment>
<evidence type="ECO:0000313" key="1">
    <source>
        <dbReference type="EMBL" id="MDN3710506.1"/>
    </source>
</evidence>
<proteinExistence type="predicted"/>
<keyword evidence="2" id="KW-1185">Reference proteome</keyword>
<organism evidence="1 2">
    <name type="scientific">Paenimyroides ceti</name>
    <dbReference type="NCBI Taxonomy" id="395087"/>
    <lineage>
        <taxon>Bacteria</taxon>
        <taxon>Pseudomonadati</taxon>
        <taxon>Bacteroidota</taxon>
        <taxon>Flavobacteriia</taxon>
        <taxon>Flavobacteriales</taxon>
        <taxon>Flavobacteriaceae</taxon>
        <taxon>Paenimyroides</taxon>
    </lineage>
</organism>